<proteinExistence type="predicted"/>
<sequence length="96" mass="11534">MYITLYYVVPCHMCIWTNRNPPAGRRTKPFSSVATINPNSDTRRDRLRYRAPVPIRFQDIPLHSQDQDERTILFRKQKKIFKSIYRRLVLGIQKLQ</sequence>
<dbReference type="Proteomes" id="UP001054837">
    <property type="component" value="Unassembled WGS sequence"/>
</dbReference>
<gene>
    <name evidence="1" type="ORF">CDAR_94721</name>
</gene>
<evidence type="ECO:0000313" key="2">
    <source>
        <dbReference type="Proteomes" id="UP001054837"/>
    </source>
</evidence>
<protein>
    <submittedName>
        <fullName evidence="1">Uncharacterized protein</fullName>
    </submittedName>
</protein>
<reference evidence="1 2" key="1">
    <citation type="submission" date="2021-06" db="EMBL/GenBank/DDBJ databases">
        <title>Caerostris darwini draft genome.</title>
        <authorList>
            <person name="Kono N."/>
            <person name="Arakawa K."/>
        </authorList>
    </citation>
    <scope>NUCLEOTIDE SEQUENCE [LARGE SCALE GENOMIC DNA]</scope>
</reference>
<comment type="caution">
    <text evidence="1">The sequence shown here is derived from an EMBL/GenBank/DDBJ whole genome shotgun (WGS) entry which is preliminary data.</text>
</comment>
<dbReference type="EMBL" id="BPLQ01003002">
    <property type="protein sequence ID" value="GIX96990.1"/>
    <property type="molecule type" value="Genomic_DNA"/>
</dbReference>
<keyword evidence="2" id="KW-1185">Reference proteome</keyword>
<evidence type="ECO:0000313" key="1">
    <source>
        <dbReference type="EMBL" id="GIX96990.1"/>
    </source>
</evidence>
<dbReference type="AlphaFoldDB" id="A0AAV4PKN6"/>
<name>A0AAV4PKN6_9ARAC</name>
<organism evidence="1 2">
    <name type="scientific">Caerostris darwini</name>
    <dbReference type="NCBI Taxonomy" id="1538125"/>
    <lineage>
        <taxon>Eukaryota</taxon>
        <taxon>Metazoa</taxon>
        <taxon>Ecdysozoa</taxon>
        <taxon>Arthropoda</taxon>
        <taxon>Chelicerata</taxon>
        <taxon>Arachnida</taxon>
        <taxon>Araneae</taxon>
        <taxon>Araneomorphae</taxon>
        <taxon>Entelegynae</taxon>
        <taxon>Araneoidea</taxon>
        <taxon>Araneidae</taxon>
        <taxon>Caerostris</taxon>
    </lineage>
</organism>
<accession>A0AAV4PKN6</accession>